<evidence type="ECO:0000259" key="3">
    <source>
        <dbReference type="Pfam" id="PF19220"/>
    </source>
</evidence>
<name>A0AAU7JA98_9HYPH</name>
<feature type="compositionally biased region" description="Basic and acidic residues" evidence="2">
    <location>
        <begin position="20"/>
        <end position="37"/>
    </location>
</feature>
<reference evidence="4" key="1">
    <citation type="submission" date="2024-05" db="EMBL/GenBank/DDBJ databases">
        <authorList>
            <person name="Kim S."/>
            <person name="Heo J."/>
            <person name="Choi H."/>
            <person name="Choi Y."/>
            <person name="Kwon S.-W."/>
            <person name="Kim Y."/>
        </authorList>
    </citation>
    <scope>NUCLEOTIDE SEQUENCE</scope>
    <source>
        <strain evidence="4">KACC 23698</strain>
    </source>
</reference>
<organism evidence="4">
    <name type="scientific">Alsobacter sp. KACC 23698</name>
    <dbReference type="NCBI Taxonomy" id="3149229"/>
    <lineage>
        <taxon>Bacteria</taxon>
        <taxon>Pseudomonadati</taxon>
        <taxon>Pseudomonadota</taxon>
        <taxon>Alphaproteobacteria</taxon>
        <taxon>Hyphomicrobiales</taxon>
        <taxon>Alsobacteraceae</taxon>
        <taxon>Alsobacter</taxon>
    </lineage>
</organism>
<feature type="region of interest" description="Disordered" evidence="2">
    <location>
        <begin position="1"/>
        <end position="50"/>
    </location>
</feature>
<dbReference type="RefSeq" id="WP_406853971.1">
    <property type="nucleotide sequence ID" value="NZ_CP157484.1"/>
</dbReference>
<proteinExistence type="predicted"/>
<sequence>MKGWSILARRESSQNGEQLKPAEAKAPDAASEGRERPIPTFPALPPPRVSPLDVTGEQTELVRVHVSHIAARLDEIKTLSEDFSRLRTPLDEFLVEYPKAQARMLDAEAALKRETDQARLLRRERDEAISARAAASDELSQAVATASRQEAMLRDSEEALAELRTLMRETTARAEHIERQFYAEAERSQALADESRVLRQHAQSTDQINLRLEQNLSEAHAQVHLLERENNRLQQATEDQSRKLAETATRCEELERKLEAALEVNATLETALSAEQARRDKAEADRETDRTAHSVNAASLSLKVDGLTSRLATTTRTLAQMREQVREKMDALQAAERAVSEARIETNGAQRKLAAALEEARRAHEAGQETQAAKEAAEERCDMLTKALSAKSAHLDGANGKIEALTERLEQLSQRFEQERAALEATNRKLSEALQGEKAERTLAQGALTIARESRAKLQTQFANLRRRAEMEAQDAGSDSPKDPPAAEEQKPATDTNVRAFPPAENPQPS</sequence>
<dbReference type="InterPro" id="IPR043652">
    <property type="entry name" value="CreS_CC"/>
</dbReference>
<dbReference type="AlphaFoldDB" id="A0AAU7JA98"/>
<evidence type="ECO:0000313" key="4">
    <source>
        <dbReference type="EMBL" id="XBO37152.1"/>
    </source>
</evidence>
<evidence type="ECO:0000256" key="2">
    <source>
        <dbReference type="SAM" id="MobiDB-lite"/>
    </source>
</evidence>
<feature type="compositionally biased region" description="Basic and acidic residues" evidence="2">
    <location>
        <begin position="276"/>
        <end position="292"/>
    </location>
</feature>
<accession>A0AAU7JA98</accession>
<feature type="region of interest" description="Disordered" evidence="2">
    <location>
        <begin position="274"/>
        <end position="294"/>
    </location>
</feature>
<feature type="coiled-coil region" evidence="1">
    <location>
        <begin position="104"/>
        <end position="180"/>
    </location>
</feature>
<dbReference type="EMBL" id="CP157484">
    <property type="protein sequence ID" value="XBO37152.1"/>
    <property type="molecule type" value="Genomic_DNA"/>
</dbReference>
<gene>
    <name evidence="4" type="ORF">ABEG18_15580</name>
</gene>
<keyword evidence="1" id="KW-0175">Coiled coil</keyword>
<protein>
    <recommendedName>
        <fullName evidence="3">Crescentin coiled-coil domain-containing protein</fullName>
    </recommendedName>
</protein>
<feature type="region of interest" description="Disordered" evidence="2">
    <location>
        <begin position="461"/>
        <end position="510"/>
    </location>
</feature>
<feature type="domain" description="Crescentin coiled-coil" evidence="3">
    <location>
        <begin position="98"/>
        <end position="455"/>
    </location>
</feature>
<feature type="compositionally biased region" description="Pro residues" evidence="2">
    <location>
        <begin position="39"/>
        <end position="49"/>
    </location>
</feature>
<dbReference type="Pfam" id="PF19220">
    <property type="entry name" value="Rod_CreS"/>
    <property type="match status" value="1"/>
</dbReference>
<evidence type="ECO:0000256" key="1">
    <source>
        <dbReference type="SAM" id="Coils"/>
    </source>
</evidence>